<evidence type="ECO:0000256" key="8">
    <source>
        <dbReference type="ARBA" id="ARBA00022840"/>
    </source>
</evidence>
<dbReference type="SMART" id="SM00220">
    <property type="entry name" value="S_TKc"/>
    <property type="match status" value="1"/>
</dbReference>
<evidence type="ECO:0000256" key="13">
    <source>
        <dbReference type="SAM" id="MobiDB-lite"/>
    </source>
</evidence>
<feature type="compositionally biased region" description="Gly residues" evidence="13">
    <location>
        <begin position="713"/>
        <end position="724"/>
    </location>
</feature>
<accession>A0A8J2S4Q9</accession>
<evidence type="ECO:0000313" key="15">
    <source>
        <dbReference type="EMBL" id="CAH0112941.1"/>
    </source>
</evidence>
<dbReference type="InterPro" id="IPR008271">
    <property type="entry name" value="Ser/Thr_kinase_AS"/>
</dbReference>
<dbReference type="InterPro" id="IPR042521">
    <property type="entry name" value="DYRK"/>
</dbReference>
<keyword evidence="16" id="KW-1185">Reference proteome</keyword>
<dbReference type="SUPFAM" id="SSF56112">
    <property type="entry name" value="Protein kinase-like (PK-like)"/>
    <property type="match status" value="1"/>
</dbReference>
<proteinExistence type="inferred from homology"/>
<feature type="region of interest" description="Disordered" evidence="13">
    <location>
        <begin position="168"/>
        <end position="211"/>
    </location>
</feature>
<comment type="catalytic activity">
    <reaction evidence="10">
        <text>L-threonyl-[protein] + ATP = O-phospho-L-threonyl-[protein] + ADP + H(+)</text>
        <dbReference type="Rhea" id="RHEA:46608"/>
        <dbReference type="Rhea" id="RHEA-COMP:11060"/>
        <dbReference type="Rhea" id="RHEA-COMP:11605"/>
        <dbReference type="ChEBI" id="CHEBI:15378"/>
        <dbReference type="ChEBI" id="CHEBI:30013"/>
        <dbReference type="ChEBI" id="CHEBI:30616"/>
        <dbReference type="ChEBI" id="CHEBI:61977"/>
        <dbReference type="ChEBI" id="CHEBI:456216"/>
        <dbReference type="EC" id="2.7.12.1"/>
    </reaction>
</comment>
<dbReference type="PANTHER" id="PTHR24058">
    <property type="entry name" value="DUAL SPECIFICITY PROTEIN KINASE"/>
    <property type="match status" value="1"/>
</dbReference>
<reference evidence="15" key="1">
    <citation type="submission" date="2021-11" db="EMBL/GenBank/DDBJ databases">
        <authorList>
            <person name="Schell T."/>
        </authorList>
    </citation>
    <scope>NUCLEOTIDE SEQUENCE</scope>
    <source>
        <strain evidence="15">M5</strain>
    </source>
</reference>
<evidence type="ECO:0000256" key="12">
    <source>
        <dbReference type="PROSITE-ProRule" id="PRU10141"/>
    </source>
</evidence>
<feature type="compositionally biased region" description="Low complexity" evidence="13">
    <location>
        <begin position="748"/>
        <end position="775"/>
    </location>
</feature>
<evidence type="ECO:0000313" key="16">
    <source>
        <dbReference type="Proteomes" id="UP000789390"/>
    </source>
</evidence>
<dbReference type="FunFam" id="1.10.510.10:FF:000112">
    <property type="entry name" value="Putative dual specificity tyrosine-phosphorylation-regulated kinase 2"/>
    <property type="match status" value="1"/>
</dbReference>
<dbReference type="GO" id="GO:0005524">
    <property type="term" value="F:ATP binding"/>
    <property type="evidence" value="ECO:0007669"/>
    <property type="project" value="UniProtKB-UniRule"/>
</dbReference>
<dbReference type="PROSITE" id="PS00107">
    <property type="entry name" value="PROTEIN_KINASE_ATP"/>
    <property type="match status" value="1"/>
</dbReference>
<evidence type="ECO:0000259" key="14">
    <source>
        <dbReference type="PROSITE" id="PS50011"/>
    </source>
</evidence>
<keyword evidence="6 12" id="KW-0547">Nucleotide-binding</keyword>
<name>A0A8J2S4Q9_9CRUS</name>
<dbReference type="FunFam" id="3.30.200.20:FF:000127">
    <property type="entry name" value="Putative dual specificity tyrosine-phosphorylation-regulated kinase 2"/>
    <property type="match status" value="1"/>
</dbReference>
<dbReference type="Proteomes" id="UP000789390">
    <property type="component" value="Unassembled WGS sequence"/>
</dbReference>
<dbReference type="EC" id="2.7.12.1" evidence="2"/>
<protein>
    <recommendedName>
        <fullName evidence="2">dual-specificity kinase</fullName>
        <ecNumber evidence="2">2.7.12.1</ecNumber>
    </recommendedName>
</protein>
<evidence type="ECO:0000256" key="11">
    <source>
        <dbReference type="ARBA" id="ARBA00051680"/>
    </source>
</evidence>
<comment type="catalytic activity">
    <reaction evidence="9">
        <text>L-seryl-[protein] + ATP = O-phospho-L-seryl-[protein] + ADP + H(+)</text>
        <dbReference type="Rhea" id="RHEA:17989"/>
        <dbReference type="Rhea" id="RHEA-COMP:9863"/>
        <dbReference type="Rhea" id="RHEA-COMP:11604"/>
        <dbReference type="ChEBI" id="CHEBI:15378"/>
        <dbReference type="ChEBI" id="CHEBI:29999"/>
        <dbReference type="ChEBI" id="CHEBI:30616"/>
        <dbReference type="ChEBI" id="CHEBI:83421"/>
        <dbReference type="ChEBI" id="CHEBI:456216"/>
        <dbReference type="EC" id="2.7.12.1"/>
    </reaction>
</comment>
<feature type="region of interest" description="Disordered" evidence="13">
    <location>
        <begin position="230"/>
        <end position="270"/>
    </location>
</feature>
<organism evidence="15 16">
    <name type="scientific">Daphnia galeata</name>
    <dbReference type="NCBI Taxonomy" id="27404"/>
    <lineage>
        <taxon>Eukaryota</taxon>
        <taxon>Metazoa</taxon>
        <taxon>Ecdysozoa</taxon>
        <taxon>Arthropoda</taxon>
        <taxon>Crustacea</taxon>
        <taxon>Branchiopoda</taxon>
        <taxon>Diplostraca</taxon>
        <taxon>Cladocera</taxon>
        <taxon>Anomopoda</taxon>
        <taxon>Daphniidae</taxon>
        <taxon>Daphnia</taxon>
    </lineage>
</organism>
<dbReference type="GO" id="GO:0004674">
    <property type="term" value="F:protein serine/threonine kinase activity"/>
    <property type="evidence" value="ECO:0007669"/>
    <property type="project" value="UniProtKB-KW"/>
</dbReference>
<dbReference type="Gene3D" id="3.30.10.30">
    <property type="entry name" value="DYRK"/>
    <property type="match status" value="1"/>
</dbReference>
<comment type="caution">
    <text evidence="15">The sequence shown here is derived from an EMBL/GenBank/DDBJ whole genome shotgun (WGS) entry which is preliminary data.</text>
</comment>
<dbReference type="GO" id="GO:0005856">
    <property type="term" value="C:cytoskeleton"/>
    <property type="evidence" value="ECO:0007669"/>
    <property type="project" value="TreeGrafter"/>
</dbReference>
<dbReference type="EMBL" id="CAKKLH010000334">
    <property type="protein sequence ID" value="CAH0112941.1"/>
    <property type="molecule type" value="Genomic_DNA"/>
</dbReference>
<evidence type="ECO:0000256" key="3">
    <source>
        <dbReference type="ARBA" id="ARBA00022527"/>
    </source>
</evidence>
<keyword evidence="4" id="KW-0597">Phosphoprotein</keyword>
<gene>
    <name evidence="15" type="ORF">DGAL_LOCUS16740</name>
</gene>
<dbReference type="Pfam" id="PF00069">
    <property type="entry name" value="Pkinase"/>
    <property type="match status" value="1"/>
</dbReference>
<dbReference type="InterPro" id="IPR000719">
    <property type="entry name" value="Prot_kinase_dom"/>
</dbReference>
<evidence type="ECO:0000256" key="6">
    <source>
        <dbReference type="ARBA" id="ARBA00022741"/>
    </source>
</evidence>
<feature type="region of interest" description="Disordered" evidence="13">
    <location>
        <begin position="65"/>
        <end position="104"/>
    </location>
</feature>
<feature type="compositionally biased region" description="Polar residues" evidence="13">
    <location>
        <begin position="195"/>
        <end position="211"/>
    </location>
</feature>
<dbReference type="Gene3D" id="1.10.510.10">
    <property type="entry name" value="Transferase(Phosphotransferase) domain 1"/>
    <property type="match status" value="1"/>
</dbReference>
<dbReference type="GO" id="GO:0004712">
    <property type="term" value="F:protein serine/threonine/tyrosine kinase activity"/>
    <property type="evidence" value="ECO:0007669"/>
    <property type="project" value="UniProtKB-EC"/>
</dbReference>
<evidence type="ECO:0000256" key="2">
    <source>
        <dbReference type="ARBA" id="ARBA00013203"/>
    </source>
</evidence>
<keyword evidence="8 12" id="KW-0067">ATP-binding</keyword>
<feature type="compositionally biased region" description="Low complexity" evidence="13">
    <location>
        <begin position="76"/>
        <end position="92"/>
    </location>
</feature>
<dbReference type="AlphaFoldDB" id="A0A8J2S4Q9"/>
<evidence type="ECO:0000256" key="1">
    <source>
        <dbReference type="ARBA" id="ARBA00008867"/>
    </source>
</evidence>
<evidence type="ECO:0000256" key="4">
    <source>
        <dbReference type="ARBA" id="ARBA00022553"/>
    </source>
</evidence>
<dbReference type="GO" id="GO:0005737">
    <property type="term" value="C:cytoplasm"/>
    <property type="evidence" value="ECO:0007669"/>
    <property type="project" value="TreeGrafter"/>
</dbReference>
<dbReference type="Gene3D" id="3.30.200.20">
    <property type="entry name" value="Phosphorylase Kinase, domain 1"/>
    <property type="match status" value="1"/>
</dbReference>
<keyword evidence="5" id="KW-0808">Transferase</keyword>
<dbReference type="PROSITE" id="PS50011">
    <property type="entry name" value="PROTEIN_KINASE_DOM"/>
    <property type="match status" value="1"/>
</dbReference>
<evidence type="ECO:0000256" key="9">
    <source>
        <dbReference type="ARBA" id="ARBA00049003"/>
    </source>
</evidence>
<evidence type="ECO:0000256" key="7">
    <source>
        <dbReference type="ARBA" id="ARBA00022777"/>
    </source>
</evidence>
<keyword evidence="7" id="KW-0418">Kinase</keyword>
<comment type="catalytic activity">
    <reaction evidence="11">
        <text>L-tyrosyl-[protein] + ATP = O-phospho-L-tyrosyl-[protein] + ADP + H(+)</text>
        <dbReference type="Rhea" id="RHEA:10596"/>
        <dbReference type="Rhea" id="RHEA-COMP:10136"/>
        <dbReference type="Rhea" id="RHEA-COMP:20101"/>
        <dbReference type="ChEBI" id="CHEBI:15378"/>
        <dbReference type="ChEBI" id="CHEBI:30616"/>
        <dbReference type="ChEBI" id="CHEBI:46858"/>
        <dbReference type="ChEBI" id="CHEBI:61978"/>
        <dbReference type="ChEBI" id="CHEBI:456216"/>
        <dbReference type="EC" id="2.7.12.1"/>
    </reaction>
</comment>
<dbReference type="OrthoDB" id="9332038at2759"/>
<evidence type="ECO:0000256" key="10">
    <source>
        <dbReference type="ARBA" id="ARBA00049308"/>
    </source>
</evidence>
<feature type="domain" description="Protein kinase" evidence="14">
    <location>
        <begin position="336"/>
        <end position="676"/>
    </location>
</feature>
<keyword evidence="3" id="KW-0723">Serine/threonine-protein kinase</keyword>
<dbReference type="InterPro" id="IPR050494">
    <property type="entry name" value="Ser_Thr_dual-spec_kinase"/>
</dbReference>
<feature type="binding site" evidence="12">
    <location>
        <position position="365"/>
    </location>
    <ligand>
        <name>ATP</name>
        <dbReference type="ChEBI" id="CHEBI:30616"/>
    </ligand>
</feature>
<dbReference type="GO" id="GO:0005634">
    <property type="term" value="C:nucleus"/>
    <property type="evidence" value="ECO:0007669"/>
    <property type="project" value="TreeGrafter"/>
</dbReference>
<dbReference type="PANTHER" id="PTHR24058:SF112">
    <property type="entry name" value="DUAL SPECIFICITY TYROSINE-PHOSPHORYLATION-REGULATED KINASE 3 HOMOLOG-RELATED"/>
    <property type="match status" value="1"/>
</dbReference>
<evidence type="ECO:0000256" key="5">
    <source>
        <dbReference type="ARBA" id="ARBA00022679"/>
    </source>
</evidence>
<feature type="compositionally biased region" description="Low complexity" evidence="13">
    <location>
        <begin position="231"/>
        <end position="254"/>
    </location>
</feature>
<dbReference type="InterPro" id="IPR017441">
    <property type="entry name" value="Protein_kinase_ATP_BS"/>
</dbReference>
<feature type="compositionally biased region" description="Low complexity" evidence="13">
    <location>
        <begin position="701"/>
        <end position="712"/>
    </location>
</feature>
<dbReference type="InterPro" id="IPR011009">
    <property type="entry name" value="Kinase-like_dom_sf"/>
</dbReference>
<sequence>MSLGYFMNTRWGGLAAAVAAQQATNDELNALNPSAIPHHYTEENSNPFAFTLPYGAPLSIAGAYPQHHNSGGGATTGNNGVPTYLHQQQQQQQHHHHHPHNSFAPSVELGAALGLAGGPLDPLRLTSPSMPHLCGLDERTIGHFKSLYPPPPSLSGVGQIDDSSSMLWQPHQQSLPVAVPPHPHHSLPLPASSSNTHPSLNSLGNNGQQQHLNAHPQQGVALLPILTPHVQSSEMPSDSPPSQQQQSSSSGSKSNGTGNGVVTKPKAKPRQPEEVLKYFSNVLTPYECQEILNYPHVYFIGAMAKKRPIMSTHNSGYDDEQDSYIHVVHDHVAYRYEVLKVIGKGSFGQVVKAYDHKNHVYVALKMVRNQPRFHRQAQEEIKILEHLKKQDKDNKMNVIHLHDCFVFRNHVCITFELLSINLYELIKKNKFQGFSLQLVRKFAHSLLQCLEALARNRIIHCDMKPENVLLKQQGRSGIKVIDFGSSCYENHRVYTYIQSRFYRAPEVILGLRYGLPIDMWSLGCILAELHLGYPLLPGEDESDQLACMIELLGMPPPRLIEQSKRAKMFFSSKGYPRYCMATTRPDGTIELQGGSSRRGKPRGPPGYRSLATALKAKGQGYKATTANSAANVATNGISAAEWSEDETLFVDFISRCLDWDPETRMTPDEALRHGWLRRRLPRTPAKSTAVESPARQAPWRTSSTGSVGSGTNSLGGGPGGGNGGCISDRSSGGTGDLMVLGDTTSSNGTTVMVQQSTSSVGTSTSAAGSSQQQQQNGGGAWPPVTTRVFMRTRRAAMNEALALTGQGTSSATASGGMSVATKLPHSGSTGSLASTLTGPAAAAGQRRYSTRLPVIDHSCYPNGVSS</sequence>
<feature type="region of interest" description="Disordered" evidence="13">
    <location>
        <begin position="683"/>
        <end position="782"/>
    </location>
</feature>
<dbReference type="PROSITE" id="PS00108">
    <property type="entry name" value="PROTEIN_KINASE_ST"/>
    <property type="match status" value="1"/>
</dbReference>
<comment type="similarity">
    <text evidence="1">Belongs to the protein kinase superfamily. CMGC Ser/Thr protein kinase family. MNB/DYRK subfamily.</text>
</comment>